<evidence type="ECO:0000313" key="8">
    <source>
        <dbReference type="Proteomes" id="UP000198406"/>
    </source>
</evidence>
<dbReference type="EMBL" id="BDSP01000182">
    <property type="protein sequence ID" value="GAX22331.1"/>
    <property type="molecule type" value="Genomic_DNA"/>
</dbReference>
<organism evidence="7 8">
    <name type="scientific">Fistulifera solaris</name>
    <name type="common">Oleaginous diatom</name>
    <dbReference type="NCBI Taxonomy" id="1519565"/>
    <lineage>
        <taxon>Eukaryota</taxon>
        <taxon>Sar</taxon>
        <taxon>Stramenopiles</taxon>
        <taxon>Ochrophyta</taxon>
        <taxon>Bacillariophyta</taxon>
        <taxon>Bacillariophyceae</taxon>
        <taxon>Bacillariophycidae</taxon>
        <taxon>Naviculales</taxon>
        <taxon>Naviculaceae</taxon>
        <taxon>Fistulifera</taxon>
    </lineage>
</organism>
<dbReference type="InterPro" id="IPR036322">
    <property type="entry name" value="WD40_repeat_dom_sf"/>
</dbReference>
<name>A0A1Z5K876_FISSO</name>
<evidence type="ECO:0000256" key="2">
    <source>
        <dbReference type="ARBA" id="ARBA00022574"/>
    </source>
</evidence>
<dbReference type="Pfam" id="PF00400">
    <property type="entry name" value="WD40"/>
    <property type="match status" value="2"/>
</dbReference>
<keyword evidence="4" id="KW-0539">Nucleus</keyword>
<feature type="repeat" description="WD" evidence="5">
    <location>
        <begin position="450"/>
        <end position="481"/>
    </location>
</feature>
<dbReference type="PROSITE" id="PS50082">
    <property type="entry name" value="WD_REPEATS_2"/>
    <property type="match status" value="1"/>
</dbReference>
<sequence>MNLELLDPFARQVPDRVHATLDLPGAMHFRNHHEVKEEKNAKVSVENTEWKSVYHLAFNRRGTYIAAGYGSGAVAVFNVLNRTISALYPNQNSDASPENHGLGISSVSWSKRSRTLLTGSLGDFVIRMFDTTHPLGPEEGCTVLQSDEPKDADEEAHQHLSKEGNTKEERVCTHSFDQTKNTGFKDIDRRFDFVKDDRQMTVRVFNPGDETQAKCLPPETVPSDAVAMRRFPSISFSFPHKVGGSLQVHPRITTAGLVVLDNGSLCIFYIHPSTWLQWGDPYEVQEPILIPIANGDTHHITCAAFGPHGDRIYAATKNGRALGFDVSQLFDLLTSNNTDTKLPMISVHFDIAISGGQTSWHLIASRNGKFFVTNSADGVLRLFSTEECWDRPEAVIKPMRTFQDVVSKVKFASFDLSGDGEFIVGGANGADHKYQLYVWNSSTGVLMDKLIGPSVQLYSVAWHPARSFIAAATSDGLIDVWGQRFDFTNFAPDFQSLPRNVEYIEEEGELDKDEMDRYIVTPGDQSHVSENGKDKYIDVISIEAVPVFASDSENEEEVFAFETKIKNSMVGRKSVKPIQLEE</sequence>
<evidence type="ECO:0000313" key="7">
    <source>
        <dbReference type="EMBL" id="GAX22331.1"/>
    </source>
</evidence>
<feature type="region of interest" description="Disordered" evidence="6">
    <location>
        <begin position="148"/>
        <end position="169"/>
    </location>
</feature>
<dbReference type="OrthoDB" id="196858at2759"/>
<evidence type="ECO:0000256" key="3">
    <source>
        <dbReference type="ARBA" id="ARBA00022737"/>
    </source>
</evidence>
<reference evidence="7 8" key="1">
    <citation type="journal article" date="2015" name="Plant Cell">
        <title>Oil accumulation by the oleaginous diatom Fistulifera solaris as revealed by the genome and transcriptome.</title>
        <authorList>
            <person name="Tanaka T."/>
            <person name="Maeda Y."/>
            <person name="Veluchamy A."/>
            <person name="Tanaka M."/>
            <person name="Abida H."/>
            <person name="Marechal E."/>
            <person name="Bowler C."/>
            <person name="Muto M."/>
            <person name="Sunaga Y."/>
            <person name="Tanaka M."/>
            <person name="Yoshino T."/>
            <person name="Taniguchi T."/>
            <person name="Fukuda Y."/>
            <person name="Nemoto M."/>
            <person name="Matsumoto M."/>
            <person name="Wong P.S."/>
            <person name="Aburatani S."/>
            <person name="Fujibuchi W."/>
        </authorList>
    </citation>
    <scope>NUCLEOTIDE SEQUENCE [LARGE SCALE GENOMIC DNA]</scope>
    <source>
        <strain evidence="7 8">JPCC DA0580</strain>
    </source>
</reference>
<dbReference type="SMART" id="SM00320">
    <property type="entry name" value="WD40"/>
    <property type="match status" value="6"/>
</dbReference>
<evidence type="ECO:0000256" key="4">
    <source>
        <dbReference type="ARBA" id="ARBA00023242"/>
    </source>
</evidence>
<keyword evidence="3" id="KW-0677">Repeat</keyword>
<proteinExistence type="predicted"/>
<comment type="caution">
    <text evidence="7">The sequence shown here is derived from an EMBL/GenBank/DDBJ whole genome shotgun (WGS) entry which is preliminary data.</text>
</comment>
<dbReference type="Gene3D" id="2.130.10.10">
    <property type="entry name" value="YVTN repeat-like/Quinoprotein amine dehydrogenase"/>
    <property type="match status" value="2"/>
</dbReference>
<protein>
    <submittedName>
        <fullName evidence="7">COMPASS component SWD1</fullName>
    </submittedName>
</protein>
<keyword evidence="8" id="KW-1185">Reference proteome</keyword>
<gene>
    <name evidence="7" type="ORF">FisN_3Hh463</name>
</gene>
<dbReference type="InterPro" id="IPR037850">
    <property type="entry name" value="RBBP5/Swd1"/>
</dbReference>
<dbReference type="Proteomes" id="UP000198406">
    <property type="component" value="Unassembled WGS sequence"/>
</dbReference>
<dbReference type="PANTHER" id="PTHR44040">
    <property type="entry name" value="RETINOBLASTOMA-BINDING PROTEIN 5"/>
    <property type="match status" value="1"/>
</dbReference>
<dbReference type="InParanoid" id="A0A1Z5K876"/>
<dbReference type="GO" id="GO:0048188">
    <property type="term" value="C:Set1C/COMPASS complex"/>
    <property type="evidence" value="ECO:0007669"/>
    <property type="project" value="InterPro"/>
</dbReference>
<evidence type="ECO:0000256" key="1">
    <source>
        <dbReference type="ARBA" id="ARBA00004123"/>
    </source>
</evidence>
<accession>A0A1Z5K876</accession>
<dbReference type="InterPro" id="IPR001680">
    <property type="entry name" value="WD40_rpt"/>
</dbReference>
<keyword evidence="2 5" id="KW-0853">WD repeat</keyword>
<dbReference type="PANTHER" id="PTHR44040:SF1">
    <property type="entry name" value="RETINOBLASTOMA-BINDING PROTEIN 5"/>
    <property type="match status" value="1"/>
</dbReference>
<dbReference type="AlphaFoldDB" id="A0A1Z5K876"/>
<evidence type="ECO:0000256" key="5">
    <source>
        <dbReference type="PROSITE-ProRule" id="PRU00221"/>
    </source>
</evidence>
<dbReference type="SUPFAM" id="SSF50978">
    <property type="entry name" value="WD40 repeat-like"/>
    <property type="match status" value="1"/>
</dbReference>
<evidence type="ECO:0000256" key="6">
    <source>
        <dbReference type="SAM" id="MobiDB-lite"/>
    </source>
</evidence>
<feature type="compositionally biased region" description="Basic and acidic residues" evidence="6">
    <location>
        <begin position="155"/>
        <end position="169"/>
    </location>
</feature>
<comment type="subcellular location">
    <subcellularLocation>
        <location evidence="1">Nucleus</location>
    </subcellularLocation>
</comment>
<dbReference type="InterPro" id="IPR015943">
    <property type="entry name" value="WD40/YVTN_repeat-like_dom_sf"/>
</dbReference>